<name>A0A1A6G3G6_NEOLE</name>
<dbReference type="InterPro" id="IPR002347">
    <property type="entry name" value="SDR_fam"/>
</dbReference>
<dbReference type="Pfam" id="PF13561">
    <property type="entry name" value="adh_short_C2"/>
    <property type="match status" value="1"/>
</dbReference>
<comment type="caution">
    <text evidence="2">The sequence shown here is derived from an EMBL/GenBank/DDBJ whole genome shotgun (WGS) entry which is preliminary data.</text>
</comment>
<dbReference type="GO" id="GO:0004090">
    <property type="term" value="F:carbonyl reductase (NADPH) activity"/>
    <property type="evidence" value="ECO:0007669"/>
    <property type="project" value="TreeGrafter"/>
</dbReference>
<dbReference type="STRING" id="56216.A0A1A6G3G6"/>
<keyword evidence="3" id="KW-1185">Reference proteome</keyword>
<organism evidence="2 3">
    <name type="scientific">Neotoma lepida</name>
    <name type="common">Desert woodrat</name>
    <dbReference type="NCBI Taxonomy" id="56216"/>
    <lineage>
        <taxon>Eukaryota</taxon>
        <taxon>Metazoa</taxon>
        <taxon>Chordata</taxon>
        <taxon>Craniata</taxon>
        <taxon>Vertebrata</taxon>
        <taxon>Euteleostomi</taxon>
        <taxon>Mammalia</taxon>
        <taxon>Eutheria</taxon>
        <taxon>Euarchontoglires</taxon>
        <taxon>Glires</taxon>
        <taxon>Rodentia</taxon>
        <taxon>Myomorpha</taxon>
        <taxon>Muroidea</taxon>
        <taxon>Cricetidae</taxon>
        <taxon>Neotominae</taxon>
        <taxon>Neotoma</taxon>
    </lineage>
</organism>
<reference evidence="2 3" key="1">
    <citation type="submission" date="2016-06" db="EMBL/GenBank/DDBJ databases">
        <title>The Draft Genome Sequence and Annotation of the Desert Woodrat Neotoma lepida.</title>
        <authorList>
            <person name="Campbell M."/>
            <person name="Oakeson K.F."/>
            <person name="Yandell M."/>
            <person name="Halpert J.R."/>
            <person name="Dearing D."/>
        </authorList>
    </citation>
    <scope>NUCLEOTIDE SEQUENCE [LARGE SCALE GENOMIC DNA]</scope>
    <source>
        <strain evidence="2">417</strain>
        <tissue evidence="2">Liver</tissue>
    </source>
</reference>
<dbReference type="SUPFAM" id="SSF51735">
    <property type="entry name" value="NAD(P)-binding Rossmann-fold domains"/>
    <property type="match status" value="1"/>
</dbReference>
<gene>
    <name evidence="2" type="ORF">A6R68_08134</name>
</gene>
<evidence type="ECO:0000313" key="3">
    <source>
        <dbReference type="Proteomes" id="UP000092124"/>
    </source>
</evidence>
<dbReference type="Gene3D" id="3.40.50.720">
    <property type="entry name" value="NAD(P)-binding Rossmann-like Domain"/>
    <property type="match status" value="1"/>
</dbReference>
<comment type="similarity">
    <text evidence="1">Belongs to the short-chain dehydrogenases/reductases (SDR) family.</text>
</comment>
<accession>A0A1A6G3G6</accession>
<evidence type="ECO:0000256" key="1">
    <source>
        <dbReference type="ARBA" id="ARBA00006484"/>
    </source>
</evidence>
<protein>
    <submittedName>
        <fullName evidence="2">Uncharacterized protein</fullName>
    </submittedName>
</protein>
<feature type="non-terminal residue" evidence="2">
    <location>
        <position position="1"/>
    </location>
</feature>
<evidence type="ECO:0000313" key="2">
    <source>
        <dbReference type="EMBL" id="OBS60741.1"/>
    </source>
</evidence>
<dbReference type="PANTHER" id="PTHR43943:SF15">
    <property type="entry name" value="DEHYDROGENASE_REDUCTASE MEMBER 2"/>
    <property type="match status" value="1"/>
</dbReference>
<dbReference type="OrthoDB" id="1669814at2759"/>
<proteinExistence type="inferred from homology"/>
<dbReference type="Proteomes" id="UP000092124">
    <property type="component" value="Unassembled WGS sequence"/>
</dbReference>
<dbReference type="PRINTS" id="PR00081">
    <property type="entry name" value="GDHRDH"/>
</dbReference>
<sequence>KLGAYNTSKTALLGLCKSLAVELAPRGIRVNCVVPGVINTDFGLREKTLPNMLPELNKVYGLQR</sequence>
<dbReference type="EMBL" id="LZPO01106417">
    <property type="protein sequence ID" value="OBS60741.1"/>
    <property type="molecule type" value="Genomic_DNA"/>
</dbReference>
<dbReference type="InterPro" id="IPR036291">
    <property type="entry name" value="NAD(P)-bd_dom_sf"/>
</dbReference>
<dbReference type="AlphaFoldDB" id="A0A1A6G3G6"/>
<dbReference type="PANTHER" id="PTHR43943">
    <property type="entry name" value="DEHYDROGENASE/REDUCTASE (SDR FAMILY) MEMBER 4"/>
    <property type="match status" value="1"/>
</dbReference>